<evidence type="ECO:0000313" key="2">
    <source>
        <dbReference type="EMBL" id="MET4634330.1"/>
    </source>
</evidence>
<name>A0ABV2R100_9HYPH</name>
<keyword evidence="3" id="KW-1185">Reference proteome</keyword>
<accession>A0ABV2R100</accession>
<sequence length="68" mass="7381">MEQSLPTLREELEQLAEQSISDEARSALQRAACVVRQTELPAPGQKTGTSALTDEERADGGLIERLGE</sequence>
<dbReference type="EMBL" id="JBEPSM010000001">
    <property type="protein sequence ID" value="MET4634330.1"/>
    <property type="molecule type" value="Genomic_DNA"/>
</dbReference>
<dbReference type="RefSeq" id="WP_354551011.1">
    <property type="nucleotide sequence ID" value="NZ_JBEPSM010000001.1"/>
</dbReference>
<reference evidence="2 3" key="1">
    <citation type="submission" date="2024-06" db="EMBL/GenBank/DDBJ databases">
        <title>Sorghum-associated microbial communities from plants grown in Nebraska, USA.</title>
        <authorList>
            <person name="Schachtman D."/>
        </authorList>
    </citation>
    <scope>NUCLEOTIDE SEQUENCE [LARGE SCALE GENOMIC DNA]</scope>
    <source>
        <strain evidence="2 3">3207</strain>
    </source>
</reference>
<protein>
    <submittedName>
        <fullName evidence="2">Uncharacterized protein</fullName>
    </submittedName>
</protein>
<feature type="region of interest" description="Disordered" evidence="1">
    <location>
        <begin position="39"/>
        <end position="68"/>
    </location>
</feature>
<gene>
    <name evidence="2" type="ORF">ABIE08_002243</name>
</gene>
<proteinExistence type="predicted"/>
<organism evidence="2 3">
    <name type="scientific">Kaistia defluvii</name>
    <dbReference type="NCBI Taxonomy" id="410841"/>
    <lineage>
        <taxon>Bacteria</taxon>
        <taxon>Pseudomonadati</taxon>
        <taxon>Pseudomonadota</taxon>
        <taxon>Alphaproteobacteria</taxon>
        <taxon>Hyphomicrobiales</taxon>
        <taxon>Kaistiaceae</taxon>
        <taxon>Kaistia</taxon>
    </lineage>
</organism>
<dbReference type="Proteomes" id="UP001549321">
    <property type="component" value="Unassembled WGS sequence"/>
</dbReference>
<comment type="caution">
    <text evidence="2">The sequence shown here is derived from an EMBL/GenBank/DDBJ whole genome shotgun (WGS) entry which is preliminary data.</text>
</comment>
<evidence type="ECO:0000256" key="1">
    <source>
        <dbReference type="SAM" id="MobiDB-lite"/>
    </source>
</evidence>
<evidence type="ECO:0000313" key="3">
    <source>
        <dbReference type="Proteomes" id="UP001549321"/>
    </source>
</evidence>